<dbReference type="PANTHER" id="PTHR31286:SF167">
    <property type="entry name" value="OS09G0268800 PROTEIN"/>
    <property type="match status" value="1"/>
</dbReference>
<organism evidence="2 3">
    <name type="scientific">Turnera subulata</name>
    <dbReference type="NCBI Taxonomy" id="218843"/>
    <lineage>
        <taxon>Eukaryota</taxon>
        <taxon>Viridiplantae</taxon>
        <taxon>Streptophyta</taxon>
        <taxon>Embryophyta</taxon>
        <taxon>Tracheophyta</taxon>
        <taxon>Spermatophyta</taxon>
        <taxon>Magnoliopsida</taxon>
        <taxon>eudicotyledons</taxon>
        <taxon>Gunneridae</taxon>
        <taxon>Pentapetalae</taxon>
        <taxon>rosids</taxon>
        <taxon>fabids</taxon>
        <taxon>Malpighiales</taxon>
        <taxon>Passifloraceae</taxon>
        <taxon>Turnera</taxon>
    </lineage>
</organism>
<dbReference type="AlphaFoldDB" id="A0A9Q0JIT1"/>
<sequence length="218" mass="25412">MASVILEGLELNRRDGRETIEVLSDEEEEILELEEAPPELRLLARVLGTKHFNPQAFSYLMGRNPSRGIEAEQLGQAPWFFEKRVVVLREVTSDEVLTQVELFEVPIWVQMNNIPWNQRPKTNVINIAERVGSFITLDEKGKQGWGKFVRARVLMHVEKSIRKSLFIRTGKGEKVEVTYRYEGLPNFYYICGRMDHLLKECDLRNKDLDEEQRTTFGE</sequence>
<reference evidence="2" key="2">
    <citation type="journal article" date="2023" name="Plants (Basel)">
        <title>Annotation of the Turnera subulata (Passifloraceae) Draft Genome Reveals the S-Locus Evolved after the Divergence of Turneroideae from Passifloroideae in a Stepwise Manner.</title>
        <authorList>
            <person name="Henning P.M."/>
            <person name="Roalson E.H."/>
            <person name="Mir W."/>
            <person name="McCubbin A.G."/>
            <person name="Shore J.S."/>
        </authorList>
    </citation>
    <scope>NUCLEOTIDE SEQUENCE</scope>
    <source>
        <strain evidence="2">F60SS</strain>
    </source>
</reference>
<accession>A0A9Q0JIT1</accession>
<dbReference type="EMBL" id="JAKUCV010002041">
    <property type="protein sequence ID" value="KAJ4844126.1"/>
    <property type="molecule type" value="Genomic_DNA"/>
</dbReference>
<dbReference type="InterPro" id="IPR040256">
    <property type="entry name" value="At4g02000-like"/>
</dbReference>
<dbReference type="OrthoDB" id="1939268at2759"/>
<evidence type="ECO:0000313" key="3">
    <source>
        <dbReference type="Proteomes" id="UP001141552"/>
    </source>
</evidence>
<evidence type="ECO:0000259" key="1">
    <source>
        <dbReference type="Pfam" id="PF14392"/>
    </source>
</evidence>
<feature type="domain" description="Zinc knuckle CX2CX4HX4C" evidence="1">
    <location>
        <begin position="157"/>
        <end position="202"/>
    </location>
</feature>
<gene>
    <name evidence="2" type="ORF">Tsubulata_026073</name>
</gene>
<comment type="caution">
    <text evidence="2">The sequence shown here is derived from an EMBL/GenBank/DDBJ whole genome shotgun (WGS) entry which is preliminary data.</text>
</comment>
<dbReference type="Proteomes" id="UP001141552">
    <property type="component" value="Unassembled WGS sequence"/>
</dbReference>
<keyword evidence="3" id="KW-1185">Reference proteome</keyword>
<dbReference type="InterPro" id="IPR025836">
    <property type="entry name" value="Zn_knuckle_CX2CX4HX4C"/>
</dbReference>
<dbReference type="PANTHER" id="PTHR31286">
    <property type="entry name" value="GLYCINE-RICH CELL WALL STRUCTURAL PROTEIN 1.8-LIKE"/>
    <property type="match status" value="1"/>
</dbReference>
<evidence type="ECO:0000313" key="2">
    <source>
        <dbReference type="EMBL" id="KAJ4844126.1"/>
    </source>
</evidence>
<reference evidence="2" key="1">
    <citation type="submission" date="2022-02" db="EMBL/GenBank/DDBJ databases">
        <authorList>
            <person name="Henning P.M."/>
            <person name="McCubbin A.G."/>
            <person name="Shore J.S."/>
        </authorList>
    </citation>
    <scope>NUCLEOTIDE SEQUENCE</scope>
    <source>
        <strain evidence="2">F60SS</strain>
        <tissue evidence="2">Leaves</tissue>
    </source>
</reference>
<name>A0A9Q0JIT1_9ROSI</name>
<proteinExistence type="predicted"/>
<dbReference type="Pfam" id="PF14392">
    <property type="entry name" value="zf-CCHC_4"/>
    <property type="match status" value="1"/>
</dbReference>
<protein>
    <recommendedName>
        <fullName evidence="1">Zinc knuckle CX2CX4HX4C domain-containing protein</fullName>
    </recommendedName>
</protein>